<dbReference type="Proteomes" id="UP001234916">
    <property type="component" value="Chromosome"/>
</dbReference>
<dbReference type="AlphaFoldDB" id="A0AA49FJP6"/>
<accession>A0AA49FJP6</accession>
<gene>
    <name evidence="1" type="ORF">OHM77_08750</name>
</gene>
<protein>
    <submittedName>
        <fullName evidence="1">Baseplate assembly protein</fullName>
    </submittedName>
</protein>
<evidence type="ECO:0000313" key="1">
    <source>
        <dbReference type="EMBL" id="WIM04788.1"/>
    </source>
</evidence>
<dbReference type="NCBIfam" id="TIGR02243">
    <property type="entry name" value="putative baseplate assembly protein"/>
    <property type="match status" value="1"/>
</dbReference>
<name>A0AA49FJP6_9PROT</name>
<sequence>MKYYCCDRRRCEVVKLSGTLNGLEYLEVHDSGLSGDPTRQLTLFVKFLRPVPALGKDQFRIEGGERIASVDIEWIAVADALPPGEPSSLVDGLAPLNEFLVIRTKIYGDFSVYTLRLVSGPGSDTPPAGFDPRLSEIQFSFKVQCASDFDCAGVTPCPTPPAADPRLDYLAKDYASFRRLMLDRMSALMPDWDSRNAADTGVTLVELLAYVGDQLSYQQDAVATEAYLGTARKRTSLRRHARLVDYLVHEGCNARAWVRLFVNDDGVMIPRGTPLLTRAPNAPDRIVPNGDQLRDALASGALVFETVEDAVLYQQHERISLYSWGERECCLPKGATRATLAGHYPKLKAGDVLVFAEELGPRTGLAEDADRTHRWAVRLADVRLDSDPCGGLFLAVPGNDPVDVTEICWADEDALPFPLCLSTTTDADHGATYLEEVSAAYGNIVLADHGRTLTDEDIGAVPATQLALAAIGDTLSCKRPPLLTVPPRFRPRLSERPLTHASTVEYGQSARQTMVGDPRRARPVISLASHYEGMPDTWLPRRDLLGSDAAATEFVVESEHDGSAWLRFGDDCHGKRPDSGTAFSATYRIGNGTAGNIGLESIAHIVSNDARLLRATNPLPAQGGSDPENAEDVRRDAPEAFRTQERAVTPEDYAEVAERHPSVQRAAATFRWTGSWHTAFLTIDRKGGGEVDAAYEQTIRDHVERYRMAGYDLEVDGPRYVPLLLEMTVCVKPDYFRADVRAALMRVFGRGWLEDGTPALFHPDNFTFGQPVYLSKLYEAAQAVQGVASVVIDTFRRLRAPADSKPLDDGVLAVGRLEIARLDNDPNFPERGVLKLTTGGGK</sequence>
<reference evidence="1" key="1">
    <citation type="journal article" date="2023" name="Nat. Microbiol.">
        <title>Enrichment and characterization of a nitric oxide-reducing microbial community in a continuous bioreactor.</title>
        <authorList>
            <person name="Garrido-Amador P."/>
            <person name="Stortenbeker N."/>
            <person name="Wessels H.J.C.T."/>
            <person name="Speth D.R."/>
            <person name="Garcia-Heredia I."/>
            <person name="Kartal B."/>
        </authorList>
    </citation>
    <scope>NUCLEOTIDE SEQUENCE</scope>
    <source>
        <strain evidence="1">MAG1</strain>
    </source>
</reference>
<proteinExistence type="predicted"/>
<organism evidence="1">
    <name type="scientific">Candidatus Nitricoxidivorans perseverans</name>
    <dbReference type="NCBI Taxonomy" id="2975601"/>
    <lineage>
        <taxon>Bacteria</taxon>
        <taxon>Pseudomonadati</taxon>
        <taxon>Pseudomonadota</taxon>
        <taxon>Betaproteobacteria</taxon>
        <taxon>Nitrosomonadales</taxon>
        <taxon>Sterolibacteriaceae</taxon>
        <taxon>Candidatus Nitricoxidivorans</taxon>
    </lineage>
</organism>
<dbReference type="KEGG" id="npv:OHM77_08750"/>
<dbReference type="InterPro" id="IPR011749">
    <property type="entry name" value="CHP02243"/>
</dbReference>
<dbReference type="EMBL" id="CP107246">
    <property type="protein sequence ID" value="WIM04788.1"/>
    <property type="molecule type" value="Genomic_DNA"/>
</dbReference>